<dbReference type="SUPFAM" id="SSF56349">
    <property type="entry name" value="DNA breaking-rejoining enzymes"/>
    <property type="match status" value="1"/>
</dbReference>
<dbReference type="InterPro" id="IPR002104">
    <property type="entry name" value="Integrase_catalytic"/>
</dbReference>
<dbReference type="InterPro" id="IPR052925">
    <property type="entry name" value="Phage_Integrase-like_Recomb"/>
</dbReference>
<dbReference type="PANTHER" id="PTHR34605:SF3">
    <property type="entry name" value="P CELL-TYPE AGGLUTINATION PROTEIN MAP4-LIKE-RELATED"/>
    <property type="match status" value="1"/>
</dbReference>
<sequence>MGQPHPWQHSKGLLRVNLLLRAIKRLQGQSRRIRLPFTADLIFLMYSTLKADVFDPFTDVLMQSVILLAFFGFLRCGEFTINSNRFDRSAHLCIEDISFEGDTQAFLRLKSSKTDPFRKGVLIKFFQNHRMCPVATILQYLSLRQAMVPKPTFGDPLFVSKDNRPLTRSTFLTYLHRILSVLGIDSSRYSGHSFRIGAATSAATAGIPDHMIKTLGRWNSDTYY</sequence>
<dbReference type="InterPro" id="IPR013762">
    <property type="entry name" value="Integrase-like_cat_sf"/>
</dbReference>
<evidence type="ECO:0000259" key="2">
    <source>
        <dbReference type="PROSITE" id="PS51898"/>
    </source>
</evidence>
<dbReference type="RefSeq" id="XP_006824499.1">
    <property type="nucleotide sequence ID" value="XM_006824436.1"/>
</dbReference>
<protein>
    <submittedName>
        <fullName evidence="5">Uncharacterized protein LOC102800461</fullName>
    </submittedName>
    <submittedName>
        <fullName evidence="4">Uncharacterized protein LOC102809969</fullName>
    </submittedName>
</protein>
<dbReference type="GeneID" id="102800461"/>
<dbReference type="PANTHER" id="PTHR34605">
    <property type="entry name" value="PHAGE_INTEGRASE DOMAIN-CONTAINING PROTEIN"/>
    <property type="match status" value="1"/>
</dbReference>
<keyword evidence="1" id="KW-0233">DNA recombination</keyword>
<evidence type="ECO:0000313" key="4">
    <source>
        <dbReference type="RefSeq" id="XP_006814639.1"/>
    </source>
</evidence>
<proteinExistence type="predicted"/>
<feature type="domain" description="Tyr recombinase" evidence="2">
    <location>
        <begin position="32"/>
        <end position="224"/>
    </location>
</feature>
<accession>A0ABM0M3P8</accession>
<dbReference type="GeneID" id="102809969"/>
<dbReference type="Pfam" id="PF00589">
    <property type="entry name" value="Phage_integrase"/>
    <property type="match status" value="1"/>
</dbReference>
<evidence type="ECO:0000313" key="3">
    <source>
        <dbReference type="Proteomes" id="UP000694865"/>
    </source>
</evidence>
<keyword evidence="3" id="KW-1185">Reference proteome</keyword>
<dbReference type="InterPro" id="IPR011010">
    <property type="entry name" value="DNA_brk_join_enz"/>
</dbReference>
<dbReference type="PROSITE" id="PS51898">
    <property type="entry name" value="TYR_RECOMBINASE"/>
    <property type="match status" value="1"/>
</dbReference>
<feature type="non-terminal residue" evidence="4">
    <location>
        <position position="224"/>
    </location>
</feature>
<dbReference type="RefSeq" id="XP_006814639.1">
    <property type="nucleotide sequence ID" value="XM_006814576.1"/>
</dbReference>
<dbReference type="Proteomes" id="UP000694865">
    <property type="component" value="Unplaced"/>
</dbReference>
<reference evidence="4 5" key="1">
    <citation type="submission" date="2025-05" db="UniProtKB">
        <authorList>
            <consortium name="RefSeq"/>
        </authorList>
    </citation>
    <scope>IDENTIFICATION</scope>
    <source>
        <tissue evidence="4 5">Testes</tissue>
    </source>
</reference>
<name>A0ABM0M3P8_SACKO</name>
<dbReference type="Gene3D" id="1.10.443.10">
    <property type="entry name" value="Intergrase catalytic core"/>
    <property type="match status" value="1"/>
</dbReference>
<organism evidence="3 4">
    <name type="scientific">Saccoglossus kowalevskii</name>
    <name type="common">Acorn worm</name>
    <dbReference type="NCBI Taxonomy" id="10224"/>
    <lineage>
        <taxon>Eukaryota</taxon>
        <taxon>Metazoa</taxon>
        <taxon>Hemichordata</taxon>
        <taxon>Enteropneusta</taxon>
        <taxon>Harrimaniidae</taxon>
        <taxon>Saccoglossus</taxon>
    </lineage>
</organism>
<evidence type="ECO:0000256" key="1">
    <source>
        <dbReference type="ARBA" id="ARBA00023172"/>
    </source>
</evidence>
<gene>
    <name evidence="4" type="primary">LOC102809969</name>
    <name evidence="5" type="synonym">LOC102800461</name>
</gene>
<evidence type="ECO:0000313" key="5">
    <source>
        <dbReference type="RefSeq" id="XP_006824499.1"/>
    </source>
</evidence>